<gene>
    <name evidence="2" type="ORF">M0R45_032672</name>
</gene>
<dbReference type="EMBL" id="JBEDUW010000006">
    <property type="protein sequence ID" value="KAK9924292.1"/>
    <property type="molecule type" value="Genomic_DNA"/>
</dbReference>
<evidence type="ECO:0000313" key="2">
    <source>
        <dbReference type="EMBL" id="KAK9924292.1"/>
    </source>
</evidence>
<dbReference type="Pfam" id="PF10354">
    <property type="entry name" value="BMT5-like"/>
    <property type="match status" value="1"/>
</dbReference>
<proteinExistence type="predicted"/>
<dbReference type="InterPro" id="IPR019446">
    <property type="entry name" value="BMT5-like"/>
</dbReference>
<evidence type="ECO:0000259" key="1">
    <source>
        <dbReference type="Pfam" id="PF10354"/>
    </source>
</evidence>
<reference evidence="2 3" key="1">
    <citation type="journal article" date="2023" name="G3 (Bethesda)">
        <title>A chromosome-length genome assembly and annotation of blackberry (Rubus argutus, cv. 'Hillquist').</title>
        <authorList>
            <person name="Bruna T."/>
            <person name="Aryal R."/>
            <person name="Dudchenko O."/>
            <person name="Sargent D.J."/>
            <person name="Mead D."/>
            <person name="Buti M."/>
            <person name="Cavallini A."/>
            <person name="Hytonen T."/>
            <person name="Andres J."/>
            <person name="Pham M."/>
            <person name="Weisz D."/>
            <person name="Mascagni F."/>
            <person name="Usai G."/>
            <person name="Natali L."/>
            <person name="Bassil N."/>
            <person name="Fernandez G.E."/>
            <person name="Lomsadze A."/>
            <person name="Armour M."/>
            <person name="Olukolu B."/>
            <person name="Poorten T."/>
            <person name="Britton C."/>
            <person name="Davik J."/>
            <person name="Ashrafi H."/>
            <person name="Aiden E.L."/>
            <person name="Borodovsky M."/>
            <person name="Worthington M."/>
        </authorList>
    </citation>
    <scope>NUCLEOTIDE SEQUENCE [LARGE SCALE GENOMIC DNA]</scope>
    <source>
        <strain evidence="2">PI 553951</strain>
    </source>
</reference>
<dbReference type="FunFam" id="3.40.50.150:FF:000440">
    <property type="entry name" value="Os09g0479300 protein"/>
    <property type="match status" value="1"/>
</dbReference>
<dbReference type="AlphaFoldDB" id="A0AAW1WHU8"/>
<evidence type="ECO:0000313" key="3">
    <source>
        <dbReference type="Proteomes" id="UP001457282"/>
    </source>
</evidence>
<accession>A0AAW1WHU8</accession>
<dbReference type="Proteomes" id="UP001457282">
    <property type="component" value="Unassembled WGS sequence"/>
</dbReference>
<name>A0AAW1WHU8_RUBAR</name>
<dbReference type="PANTHER" id="PTHR11538">
    <property type="entry name" value="PHENYLALANYL-TRNA SYNTHETASE"/>
    <property type="match status" value="1"/>
</dbReference>
<protein>
    <recommendedName>
        <fullName evidence="1">25S rRNA (uridine-N(3))-methyltransferase BMT5-like domain-containing protein</fullName>
    </recommendedName>
</protein>
<dbReference type="GO" id="GO:0070042">
    <property type="term" value="F:rRNA (uridine-N3-)-methyltransferase activity"/>
    <property type="evidence" value="ECO:0007669"/>
    <property type="project" value="InterPro"/>
</dbReference>
<feature type="domain" description="25S rRNA (uridine-N(3))-methyltransferase BMT5-like" evidence="1">
    <location>
        <begin position="15"/>
        <end position="167"/>
    </location>
</feature>
<dbReference type="GO" id="GO:0070475">
    <property type="term" value="P:rRNA base methylation"/>
    <property type="evidence" value="ECO:0007669"/>
    <property type="project" value="InterPro"/>
</dbReference>
<dbReference type="GO" id="GO:0005737">
    <property type="term" value="C:cytoplasm"/>
    <property type="evidence" value="ECO:0007669"/>
    <property type="project" value="TreeGrafter"/>
</dbReference>
<sequence>MERWIEHYSSAQKILLVGEGDFSFSACLARAFGSATNMVATCLESQDSLWEKHRSCASHLDQLKRRGCLVLHDVDVYDMDRHDILKWWKFDVIIFNFPHAGHYPWLRERDIELIQMHRSLLTMFFESARVMLNYGGEIHVTTRNDYPYNTWNVEKLAEDCRLVFERESVV</sequence>
<dbReference type="PANTHER" id="PTHR11538:SF64">
    <property type="entry name" value="25S RRNA (URIDINE-N(3))-METHYLTRANSFERASE BMT5-LIKE DOMAIN-CONTAINING PROTEIN"/>
    <property type="match status" value="1"/>
</dbReference>
<keyword evidence="3" id="KW-1185">Reference proteome</keyword>
<dbReference type="InterPro" id="IPR029063">
    <property type="entry name" value="SAM-dependent_MTases_sf"/>
</dbReference>
<organism evidence="2 3">
    <name type="scientific">Rubus argutus</name>
    <name type="common">Southern blackberry</name>
    <dbReference type="NCBI Taxonomy" id="59490"/>
    <lineage>
        <taxon>Eukaryota</taxon>
        <taxon>Viridiplantae</taxon>
        <taxon>Streptophyta</taxon>
        <taxon>Embryophyta</taxon>
        <taxon>Tracheophyta</taxon>
        <taxon>Spermatophyta</taxon>
        <taxon>Magnoliopsida</taxon>
        <taxon>eudicotyledons</taxon>
        <taxon>Gunneridae</taxon>
        <taxon>Pentapetalae</taxon>
        <taxon>rosids</taxon>
        <taxon>fabids</taxon>
        <taxon>Rosales</taxon>
        <taxon>Rosaceae</taxon>
        <taxon>Rosoideae</taxon>
        <taxon>Rosoideae incertae sedis</taxon>
        <taxon>Rubus</taxon>
    </lineage>
</organism>
<dbReference type="SUPFAM" id="SSF53335">
    <property type="entry name" value="S-adenosyl-L-methionine-dependent methyltransferases"/>
    <property type="match status" value="1"/>
</dbReference>
<comment type="caution">
    <text evidence="2">The sequence shown here is derived from an EMBL/GenBank/DDBJ whole genome shotgun (WGS) entry which is preliminary data.</text>
</comment>